<dbReference type="OrthoDB" id="287334at2"/>
<dbReference type="InterPro" id="IPR001789">
    <property type="entry name" value="Sig_transdc_resp-reg_receiver"/>
</dbReference>
<dbReference type="SUPFAM" id="SSF55785">
    <property type="entry name" value="PYP-like sensor domain (PAS domain)"/>
    <property type="match status" value="1"/>
</dbReference>
<dbReference type="SMART" id="SM00091">
    <property type="entry name" value="PAS"/>
    <property type="match status" value="1"/>
</dbReference>
<dbReference type="Gene3D" id="3.40.50.2300">
    <property type="match status" value="1"/>
</dbReference>
<organism evidence="13 14">
    <name type="scientific">Stieleria neptunia</name>
    <dbReference type="NCBI Taxonomy" id="2527979"/>
    <lineage>
        <taxon>Bacteria</taxon>
        <taxon>Pseudomonadati</taxon>
        <taxon>Planctomycetota</taxon>
        <taxon>Planctomycetia</taxon>
        <taxon>Pirellulales</taxon>
        <taxon>Pirellulaceae</taxon>
        <taxon>Stieleria</taxon>
    </lineage>
</organism>
<feature type="coiled-coil region" evidence="5">
    <location>
        <begin position="1005"/>
        <end position="1036"/>
    </location>
</feature>
<dbReference type="PRINTS" id="PR00344">
    <property type="entry name" value="BCTRLSENSOR"/>
</dbReference>
<dbReference type="NCBIfam" id="TIGR00229">
    <property type="entry name" value="sensory_box"/>
    <property type="match status" value="1"/>
</dbReference>
<dbReference type="SUPFAM" id="SSF50156">
    <property type="entry name" value="PDZ domain-like"/>
    <property type="match status" value="1"/>
</dbReference>
<dbReference type="InterPro" id="IPR036278">
    <property type="entry name" value="Sialidase_sf"/>
</dbReference>
<gene>
    <name evidence="13" type="primary">zraS_6</name>
    <name evidence="13" type="ORF">Enr13x_75150</name>
</gene>
<evidence type="ECO:0000313" key="14">
    <source>
        <dbReference type="Proteomes" id="UP000319004"/>
    </source>
</evidence>
<dbReference type="PANTHER" id="PTHR43065:SF42">
    <property type="entry name" value="TWO-COMPONENT SENSOR PPRA"/>
    <property type="match status" value="1"/>
</dbReference>
<evidence type="ECO:0000259" key="12">
    <source>
        <dbReference type="PROSITE" id="PS50113"/>
    </source>
</evidence>
<dbReference type="InterPro" id="IPR015943">
    <property type="entry name" value="WD40/YVTN_repeat-like_dom_sf"/>
</dbReference>
<evidence type="ECO:0000256" key="6">
    <source>
        <dbReference type="SAM" id="MobiDB-lite"/>
    </source>
</evidence>
<dbReference type="SUPFAM" id="SSF55874">
    <property type="entry name" value="ATPase domain of HSP90 chaperone/DNA topoisomerase II/histidine kinase"/>
    <property type="match status" value="1"/>
</dbReference>
<dbReference type="InterPro" id="IPR004358">
    <property type="entry name" value="Sig_transdc_His_kin-like_C"/>
</dbReference>
<feature type="domain" description="PAS" evidence="11">
    <location>
        <begin position="888"/>
        <end position="958"/>
    </location>
</feature>
<dbReference type="Proteomes" id="UP000319004">
    <property type="component" value="Chromosome"/>
</dbReference>
<dbReference type="InterPro" id="IPR003661">
    <property type="entry name" value="HisK_dim/P_dom"/>
</dbReference>
<dbReference type="InterPro" id="IPR013655">
    <property type="entry name" value="PAS_fold_3"/>
</dbReference>
<keyword evidence="7" id="KW-0812">Transmembrane</keyword>
<dbReference type="Gene3D" id="3.30.450.20">
    <property type="entry name" value="PAS domain"/>
    <property type="match status" value="1"/>
</dbReference>
<evidence type="ECO:0000256" key="1">
    <source>
        <dbReference type="ARBA" id="ARBA00000085"/>
    </source>
</evidence>
<keyword evidence="7" id="KW-0472">Membrane</keyword>
<dbReference type="InterPro" id="IPR035965">
    <property type="entry name" value="PAS-like_dom_sf"/>
</dbReference>
<dbReference type="Gene3D" id="2.30.42.10">
    <property type="match status" value="1"/>
</dbReference>
<evidence type="ECO:0000256" key="5">
    <source>
        <dbReference type="SAM" id="Coils"/>
    </source>
</evidence>
<keyword evidence="7" id="KW-1133">Transmembrane helix</keyword>
<dbReference type="InterPro" id="IPR000700">
    <property type="entry name" value="PAS-assoc_C"/>
</dbReference>
<dbReference type="InterPro" id="IPR011006">
    <property type="entry name" value="CheY-like_superfamily"/>
</dbReference>
<dbReference type="GO" id="GO:0000155">
    <property type="term" value="F:phosphorelay sensor kinase activity"/>
    <property type="evidence" value="ECO:0007669"/>
    <property type="project" value="InterPro"/>
</dbReference>
<feature type="modified residue" description="4-aspartylphosphate" evidence="4">
    <location>
        <position position="1346"/>
    </location>
</feature>
<dbReference type="SUPFAM" id="SSF52172">
    <property type="entry name" value="CheY-like"/>
    <property type="match status" value="1"/>
</dbReference>
<evidence type="ECO:0000259" key="9">
    <source>
        <dbReference type="PROSITE" id="PS50109"/>
    </source>
</evidence>
<evidence type="ECO:0000256" key="7">
    <source>
        <dbReference type="SAM" id="Phobius"/>
    </source>
</evidence>
<feature type="domain" description="Histidine kinase" evidence="9">
    <location>
        <begin position="1048"/>
        <end position="1262"/>
    </location>
</feature>
<dbReference type="InterPro" id="IPR005467">
    <property type="entry name" value="His_kinase_dom"/>
</dbReference>
<feature type="domain" description="PAC" evidence="12">
    <location>
        <begin position="963"/>
        <end position="1014"/>
    </location>
</feature>
<dbReference type="SMART" id="SM00388">
    <property type="entry name" value="HisKA"/>
    <property type="match status" value="1"/>
</dbReference>
<evidence type="ECO:0000256" key="4">
    <source>
        <dbReference type="PROSITE-ProRule" id="PRU00169"/>
    </source>
</evidence>
<evidence type="ECO:0000259" key="11">
    <source>
        <dbReference type="PROSITE" id="PS50112"/>
    </source>
</evidence>
<name>A0A518I3F1_9BACT</name>
<dbReference type="InterPro" id="IPR036890">
    <property type="entry name" value="HATPase_C_sf"/>
</dbReference>
<dbReference type="Gene3D" id="3.30.565.10">
    <property type="entry name" value="Histidine kinase-like ATPase, C-terminal domain"/>
    <property type="match status" value="1"/>
</dbReference>
<dbReference type="RefSeq" id="WP_145391698.1">
    <property type="nucleotide sequence ID" value="NZ_CP037423.1"/>
</dbReference>
<accession>A0A518I3F1</accession>
<keyword evidence="14" id="KW-1185">Reference proteome</keyword>
<dbReference type="InterPro" id="IPR003594">
    <property type="entry name" value="HATPase_dom"/>
</dbReference>
<feature type="compositionally biased region" description="Acidic residues" evidence="6">
    <location>
        <begin position="1262"/>
        <end position="1272"/>
    </location>
</feature>
<evidence type="ECO:0000256" key="3">
    <source>
        <dbReference type="ARBA" id="ARBA00022553"/>
    </source>
</evidence>
<dbReference type="Pfam" id="PF00072">
    <property type="entry name" value="Response_reg"/>
    <property type="match status" value="1"/>
</dbReference>
<dbReference type="Pfam" id="PF02518">
    <property type="entry name" value="HATPase_c"/>
    <property type="match status" value="1"/>
</dbReference>
<dbReference type="SMART" id="SM00387">
    <property type="entry name" value="HATPase_c"/>
    <property type="match status" value="1"/>
</dbReference>
<dbReference type="Gene3D" id="2.60.40.10">
    <property type="entry name" value="Immunoglobulins"/>
    <property type="match status" value="1"/>
</dbReference>
<dbReference type="InterPro" id="IPR036034">
    <property type="entry name" value="PDZ_sf"/>
</dbReference>
<evidence type="ECO:0000259" key="10">
    <source>
        <dbReference type="PROSITE" id="PS50110"/>
    </source>
</evidence>
<keyword evidence="5" id="KW-0175">Coiled coil</keyword>
<dbReference type="EC" id="2.7.13.3" evidence="2"/>
<dbReference type="EMBL" id="CP037423">
    <property type="protein sequence ID" value="QDV47604.1"/>
    <property type="molecule type" value="Genomic_DNA"/>
</dbReference>
<feature type="transmembrane region" description="Helical" evidence="7">
    <location>
        <begin position="21"/>
        <end position="40"/>
    </location>
</feature>
<dbReference type="InterPro" id="IPR011110">
    <property type="entry name" value="Reg_prop"/>
</dbReference>
<dbReference type="PROSITE" id="PS50113">
    <property type="entry name" value="PAC"/>
    <property type="match status" value="1"/>
</dbReference>
<dbReference type="PROSITE" id="PS50109">
    <property type="entry name" value="HIS_KIN"/>
    <property type="match status" value="1"/>
</dbReference>
<dbReference type="Pfam" id="PF08447">
    <property type="entry name" value="PAS_3"/>
    <property type="match status" value="1"/>
</dbReference>
<dbReference type="Pfam" id="PF07494">
    <property type="entry name" value="Reg_prop"/>
    <property type="match status" value="1"/>
</dbReference>
<dbReference type="InterPro" id="IPR000014">
    <property type="entry name" value="PAS"/>
</dbReference>
<dbReference type="CDD" id="cd00082">
    <property type="entry name" value="HisKA"/>
    <property type="match status" value="1"/>
</dbReference>
<dbReference type="InterPro" id="IPR001478">
    <property type="entry name" value="PDZ"/>
</dbReference>
<dbReference type="SUPFAM" id="SSF63829">
    <property type="entry name" value="Calcium-dependent phosphotriesterase"/>
    <property type="match status" value="1"/>
</dbReference>
<dbReference type="PROSITE" id="PS50110">
    <property type="entry name" value="RESPONSE_REGULATORY"/>
    <property type="match status" value="1"/>
</dbReference>
<dbReference type="InterPro" id="IPR036097">
    <property type="entry name" value="HisK_dim/P_sf"/>
</dbReference>
<keyword evidence="13" id="KW-0808">Transferase</keyword>
<reference evidence="13 14" key="1">
    <citation type="submission" date="2019-03" db="EMBL/GenBank/DDBJ databases">
        <title>Deep-cultivation of Planctomycetes and their phenomic and genomic characterization uncovers novel biology.</title>
        <authorList>
            <person name="Wiegand S."/>
            <person name="Jogler M."/>
            <person name="Boedeker C."/>
            <person name="Pinto D."/>
            <person name="Vollmers J."/>
            <person name="Rivas-Marin E."/>
            <person name="Kohn T."/>
            <person name="Peeters S.H."/>
            <person name="Heuer A."/>
            <person name="Rast P."/>
            <person name="Oberbeckmann S."/>
            <person name="Bunk B."/>
            <person name="Jeske O."/>
            <person name="Meyerdierks A."/>
            <person name="Storesund J.E."/>
            <person name="Kallscheuer N."/>
            <person name="Luecker S."/>
            <person name="Lage O.M."/>
            <person name="Pohl T."/>
            <person name="Merkel B.J."/>
            <person name="Hornburger P."/>
            <person name="Mueller R.-W."/>
            <person name="Bruemmer F."/>
            <person name="Labrenz M."/>
            <person name="Spormann A.M."/>
            <person name="Op den Camp H."/>
            <person name="Overmann J."/>
            <person name="Amann R."/>
            <person name="Jetten M.S.M."/>
            <person name="Mascher T."/>
            <person name="Medema M.H."/>
            <person name="Devos D.P."/>
            <person name="Kaster A.-K."/>
            <person name="Ovreas L."/>
            <person name="Rohde M."/>
            <person name="Galperin M.Y."/>
            <person name="Jogler C."/>
        </authorList>
    </citation>
    <scope>NUCLEOTIDE SEQUENCE [LARGE SCALE GENOMIC DNA]</scope>
    <source>
        <strain evidence="13 14">Enr13</strain>
    </source>
</reference>
<feature type="domain" description="PDZ" evidence="8">
    <location>
        <begin position="212"/>
        <end position="277"/>
    </location>
</feature>
<dbReference type="PROSITE" id="PS50106">
    <property type="entry name" value="PDZ"/>
    <property type="match status" value="1"/>
</dbReference>
<dbReference type="InterPro" id="IPR013783">
    <property type="entry name" value="Ig-like_fold"/>
</dbReference>
<dbReference type="SUPFAM" id="SSF50939">
    <property type="entry name" value="Sialidases"/>
    <property type="match status" value="1"/>
</dbReference>
<evidence type="ECO:0000256" key="2">
    <source>
        <dbReference type="ARBA" id="ARBA00012438"/>
    </source>
</evidence>
<evidence type="ECO:0000259" key="8">
    <source>
        <dbReference type="PROSITE" id="PS50106"/>
    </source>
</evidence>
<dbReference type="KEGG" id="snep:Enr13x_75150"/>
<dbReference type="CDD" id="cd00130">
    <property type="entry name" value="PAS"/>
    <property type="match status" value="1"/>
</dbReference>
<feature type="coiled-coil region" evidence="5">
    <location>
        <begin position="860"/>
        <end position="891"/>
    </location>
</feature>
<comment type="catalytic activity">
    <reaction evidence="1">
        <text>ATP + protein L-histidine = ADP + protein N-phospho-L-histidine.</text>
        <dbReference type="EC" id="2.7.13.3"/>
    </reaction>
</comment>
<feature type="domain" description="Response regulatory" evidence="10">
    <location>
        <begin position="1297"/>
        <end position="1407"/>
    </location>
</feature>
<protein>
    <recommendedName>
        <fullName evidence="2">histidine kinase</fullName>
        <ecNumber evidence="2">2.7.13.3</ecNumber>
    </recommendedName>
</protein>
<dbReference type="SMART" id="SM00448">
    <property type="entry name" value="REC"/>
    <property type="match status" value="1"/>
</dbReference>
<dbReference type="Gene3D" id="2.130.10.10">
    <property type="entry name" value="YVTN repeat-like/Quinoprotein amine dehydrogenase"/>
    <property type="match status" value="3"/>
</dbReference>
<dbReference type="PROSITE" id="PS50112">
    <property type="entry name" value="PAS"/>
    <property type="match status" value="1"/>
</dbReference>
<keyword evidence="3 4" id="KW-0597">Phosphoprotein</keyword>
<dbReference type="SMART" id="SM00228">
    <property type="entry name" value="PDZ"/>
    <property type="match status" value="1"/>
</dbReference>
<dbReference type="CDD" id="cd00156">
    <property type="entry name" value="REC"/>
    <property type="match status" value="1"/>
</dbReference>
<feature type="region of interest" description="Disordered" evidence="6">
    <location>
        <begin position="1242"/>
        <end position="1291"/>
    </location>
</feature>
<sequence length="1413" mass="155676">MKTRVITRRSVNNGLPKRCAAIPRVAIVVIAVVVTLNVAIAEEPFKIEHSDPFTEPWRISRFPEVDHLKLRCIAEDLDGNVWFGVRDGALRYDGYRWTRHGSDQGLPPADVRSLTTLANGELVAATAQGLYQQSGSRWKRIFPTASQSTWGFSGTVIESRDGSIWASCSRGLVRLAAQTSTLFTSREFVEHFQREELFDTVIALPDDCLPRKGFDQTLGIVFSGHQVAALSRISPARAAGLRPKDRILAVNGTPLRGAIALSKAPGKQIRLRIERPGTGQQQTIDIPTEDISGTYLSPSIEFLLEDSVGRIWAGGLNGVLMMSPDGGGTWRSWSKSDCPVQGRLHQLLESSDGNIWAFAPRQANCVLFFDGQQWNDDHSTELGVNVSDAVQASDGSIWVSTLNRIYVFQHGRWKFYDARDTKIPSRSQRMLAASDGSLWIFGNSQSVVRIELSRDKFTSLKGLTYQCTDSSGAQWFLSDARSRIIRRDGQAVVSFGAEDGAIGHPTSIVSLPNIGVVAIGAHRGTSAIATYEGQTWTRRTFPDVAEGFSNKAFAITKQGSLWIGGKSKRNRGQVGGLVSGIGDDWNHLRPPLVPAYIGWIVELHDGRLMAGNSSGVWTSDGTHWWNISDPLLRGASCPDAAVDAGGTVWLASRAKGVLRFQDDSWTSLTVDDGLASNEVSAIHADRQGTIWVSTRDGLCRFDGKRFRRIDFPEEFGRRSIRSDADNALWLDGVLRYKPDPDAPRATLDQSAITVDPGAQTVVSWRGVDKWNRTAANDLRWSWRVDRGAWSAFVKQNQTALENLPVGDHTLELRVSDGDANVSPTTQAVEITVLKPYWMRTWFLSVAAMLLVLIGWLAISLMRNTLALRRTNRQLERAREELAQQFAEKSAQFRAICDCSPVGIFVTNNANEITYFNSYLAEVAGLKGEPDSQSTWLDAVHPDDRDHIQASWHSGTQADAGKQFSFSGRLLHADGTIRSFNVVADRIQRDGECLGYVGALEDVTEKLSAEVELKESNRQLREALDRLANAQEIAIKRERLNALGRMAAGVAHDINNSLTPLLTYAEMLEQDSDLQGASRNWLKLIRLGVTDTAETVRRLEHFYRESHNREFLEVLDLDAIVTQSVDLTRPRWQNDSLSSGKQISVHTNFAASPLVKGNGPQLRAVLTNLIFNAVEAIDDQGEITIRVDADGSSAIVDVSDSGRGMSDEQLRHCTEPFYTTHTKGSGLGLSECDGIVRQHGGELHVESTPGQGTTVQFRLPREDDSEPPVDEDVVQSAAPPDAKRDHGGTPRQSSDVFRVLCIDDDELVRHSTVALLQSLQLSVETAADGPTALEQLDQEEFQLVLCDQGLPGMDGLTVLKHIKARRPNLPVIMVSGWSLPQYDGVQPDGFLEKPFAMDALADLIESLLQCADVS</sequence>
<dbReference type="PANTHER" id="PTHR43065">
    <property type="entry name" value="SENSOR HISTIDINE KINASE"/>
    <property type="match status" value="1"/>
</dbReference>
<proteinExistence type="predicted"/>
<dbReference type="Gene3D" id="1.10.287.130">
    <property type="match status" value="1"/>
</dbReference>
<evidence type="ECO:0000313" key="13">
    <source>
        <dbReference type="EMBL" id="QDV47604.1"/>
    </source>
</evidence>
<dbReference type="SUPFAM" id="SSF47384">
    <property type="entry name" value="Homodimeric domain of signal transducing histidine kinase"/>
    <property type="match status" value="1"/>
</dbReference>